<reference evidence="3 4" key="1">
    <citation type="submission" date="2024-04" db="EMBL/GenBank/DDBJ databases">
        <title>Defined microbial consortia suppress multidrug-resistant proinflammatory Enterobacteriaceae via ecological control.</title>
        <authorList>
            <person name="Furuichi M."/>
            <person name="Kawaguchi T."/>
            <person name="Pust M."/>
            <person name="Yasuma K."/>
            <person name="Plichta D."/>
            <person name="Hasegawa N."/>
            <person name="Ohya T."/>
            <person name="Bhattarai S."/>
            <person name="Sasajima S."/>
            <person name="Aoto Y."/>
            <person name="Tuganbaev T."/>
            <person name="Yaginuma M."/>
            <person name="Ueda M."/>
            <person name="Okahashi N."/>
            <person name="Amafuji K."/>
            <person name="Kiridooshi Y."/>
            <person name="Sugita K."/>
            <person name="Strazar M."/>
            <person name="Skelly A."/>
            <person name="Suda W."/>
            <person name="Hattori M."/>
            <person name="Nakamoto N."/>
            <person name="Caballero S."/>
            <person name="Norman J."/>
            <person name="Olle B."/>
            <person name="Tanoue T."/>
            <person name="Arita M."/>
            <person name="Bucci V."/>
            <person name="Atarashi K."/>
            <person name="Xavier R."/>
            <person name="Honda K."/>
        </authorList>
    </citation>
    <scope>NUCLEOTIDE SEQUENCE [LARGE SCALE GENOMIC DNA]</scope>
    <source>
        <strain evidence="4">k04-0078-D8-1</strain>
    </source>
</reference>
<dbReference type="EMBL" id="BAABYW010000001">
    <property type="protein sequence ID" value="GAA6406293.1"/>
    <property type="molecule type" value="Genomic_DNA"/>
</dbReference>
<keyword evidence="1" id="KW-0812">Transmembrane</keyword>
<evidence type="ECO:0000256" key="1">
    <source>
        <dbReference type="SAM" id="Phobius"/>
    </source>
</evidence>
<feature type="chain" id="PRO_5045039223" evidence="2">
    <location>
        <begin position="26"/>
        <end position="178"/>
    </location>
</feature>
<evidence type="ECO:0000313" key="4">
    <source>
        <dbReference type="Proteomes" id="UP001600943"/>
    </source>
</evidence>
<keyword evidence="1" id="KW-0472">Membrane</keyword>
<protein>
    <submittedName>
        <fullName evidence="3">Uncharacterized protein</fullName>
    </submittedName>
</protein>
<gene>
    <name evidence="3" type="ORF">K040078D81_04100</name>
</gene>
<feature type="transmembrane region" description="Helical" evidence="1">
    <location>
        <begin position="151"/>
        <end position="170"/>
    </location>
</feature>
<dbReference type="Proteomes" id="UP001600943">
    <property type="component" value="Unassembled WGS sequence"/>
</dbReference>
<keyword evidence="4" id="KW-1185">Reference proteome</keyword>
<comment type="caution">
    <text evidence="3">The sequence shown here is derived from an EMBL/GenBank/DDBJ whole genome shotgun (WGS) entry which is preliminary data.</text>
</comment>
<name>A0ABQ0B4B7_9FIRM</name>
<keyword evidence="2" id="KW-0732">Signal</keyword>
<accession>A0ABQ0B4B7</accession>
<sequence length="178" mass="19512">MRTGKFFAAVVMLCLCFMITEPVQAGTEEKSTELTTQIPDEHLVNLDIGKHGSVIVDGKKYTGKQEIKVRRLEAQTYQVKPDSGYQADKVLYDGKTVKLTDSTYTAEAIYEDGLTLKVTFIKEKASGLGSSNKNTASKSNAAKTGDTADSVIWFLALFLSGAACVMLSGWKENRKLKK</sequence>
<dbReference type="RefSeq" id="WP_390403262.1">
    <property type="nucleotide sequence ID" value="NZ_BAABYW010000001.1"/>
</dbReference>
<evidence type="ECO:0000313" key="3">
    <source>
        <dbReference type="EMBL" id="GAA6406293.1"/>
    </source>
</evidence>
<organism evidence="3 4">
    <name type="scientific">Blautia hominis</name>
    <dbReference type="NCBI Taxonomy" id="2025493"/>
    <lineage>
        <taxon>Bacteria</taxon>
        <taxon>Bacillati</taxon>
        <taxon>Bacillota</taxon>
        <taxon>Clostridia</taxon>
        <taxon>Lachnospirales</taxon>
        <taxon>Lachnospiraceae</taxon>
        <taxon>Blautia</taxon>
    </lineage>
</organism>
<feature type="signal peptide" evidence="2">
    <location>
        <begin position="1"/>
        <end position="25"/>
    </location>
</feature>
<proteinExistence type="predicted"/>
<evidence type="ECO:0000256" key="2">
    <source>
        <dbReference type="SAM" id="SignalP"/>
    </source>
</evidence>
<keyword evidence="1" id="KW-1133">Transmembrane helix</keyword>